<gene>
    <name evidence="2" type="ORF">CVT25_008900</name>
</gene>
<evidence type="ECO:0000313" key="3">
    <source>
        <dbReference type="Proteomes" id="UP000283269"/>
    </source>
</evidence>
<keyword evidence="3" id="KW-1185">Reference proteome</keyword>
<feature type="region of interest" description="Disordered" evidence="1">
    <location>
        <begin position="54"/>
        <end position="105"/>
    </location>
</feature>
<feature type="compositionally biased region" description="Basic and acidic residues" evidence="1">
    <location>
        <begin position="55"/>
        <end position="89"/>
    </location>
</feature>
<evidence type="ECO:0000256" key="1">
    <source>
        <dbReference type="SAM" id="MobiDB-lite"/>
    </source>
</evidence>
<organism evidence="2 3">
    <name type="scientific">Psilocybe cyanescens</name>
    <dbReference type="NCBI Taxonomy" id="93625"/>
    <lineage>
        <taxon>Eukaryota</taxon>
        <taxon>Fungi</taxon>
        <taxon>Dikarya</taxon>
        <taxon>Basidiomycota</taxon>
        <taxon>Agaricomycotina</taxon>
        <taxon>Agaricomycetes</taxon>
        <taxon>Agaricomycetidae</taxon>
        <taxon>Agaricales</taxon>
        <taxon>Agaricineae</taxon>
        <taxon>Strophariaceae</taxon>
        <taxon>Psilocybe</taxon>
    </lineage>
</organism>
<dbReference type="Proteomes" id="UP000283269">
    <property type="component" value="Unassembled WGS sequence"/>
</dbReference>
<sequence length="105" mass="11111">MTNGTSSHNSGPAVAARGPFQEGVPSGGSDAQAVGDEVGGGMLREMIMRVAVELRSGHKPDCERGHEGEDGEDNEKQNREEGEDNKDQSMCHLRTTSSAARVAED</sequence>
<accession>A0A409XNK6</accession>
<name>A0A409XNK6_PSICY</name>
<feature type="compositionally biased region" description="Polar residues" evidence="1">
    <location>
        <begin position="1"/>
        <end position="10"/>
    </location>
</feature>
<dbReference type="AlphaFoldDB" id="A0A409XNK6"/>
<comment type="caution">
    <text evidence="2">The sequence shown here is derived from an EMBL/GenBank/DDBJ whole genome shotgun (WGS) entry which is preliminary data.</text>
</comment>
<dbReference type="EMBL" id="NHYD01001068">
    <property type="protein sequence ID" value="PPQ92290.1"/>
    <property type="molecule type" value="Genomic_DNA"/>
</dbReference>
<proteinExistence type="predicted"/>
<feature type="region of interest" description="Disordered" evidence="1">
    <location>
        <begin position="1"/>
        <end position="39"/>
    </location>
</feature>
<protein>
    <submittedName>
        <fullName evidence="2">Uncharacterized protein</fullName>
    </submittedName>
</protein>
<dbReference type="InParanoid" id="A0A409XNK6"/>
<reference evidence="2 3" key="1">
    <citation type="journal article" date="2018" name="Evol. Lett.">
        <title>Horizontal gene cluster transfer increased hallucinogenic mushroom diversity.</title>
        <authorList>
            <person name="Reynolds H.T."/>
            <person name="Vijayakumar V."/>
            <person name="Gluck-Thaler E."/>
            <person name="Korotkin H.B."/>
            <person name="Matheny P.B."/>
            <person name="Slot J.C."/>
        </authorList>
    </citation>
    <scope>NUCLEOTIDE SEQUENCE [LARGE SCALE GENOMIC DNA]</scope>
    <source>
        <strain evidence="2 3">2631</strain>
    </source>
</reference>
<evidence type="ECO:0000313" key="2">
    <source>
        <dbReference type="EMBL" id="PPQ92290.1"/>
    </source>
</evidence>